<feature type="binding site" evidence="9">
    <location>
        <position position="670"/>
    </location>
    <ligand>
        <name>Zn(2+)</name>
        <dbReference type="ChEBI" id="CHEBI:29105"/>
        <label>2</label>
        <note>catalytic</note>
    </ligand>
</feature>
<feature type="active site" evidence="8">
    <location>
        <position position="671"/>
    </location>
</feature>
<dbReference type="InterPro" id="IPR021190">
    <property type="entry name" value="Pept_M10A"/>
</dbReference>
<comment type="cofactor">
    <cofactor evidence="9">
        <name>Zn(2+)</name>
        <dbReference type="ChEBI" id="CHEBI:29105"/>
    </cofactor>
    <text evidence="9">Binds 2 Zn(2+) ions per subunit.</text>
</comment>
<dbReference type="InterPro" id="IPR006026">
    <property type="entry name" value="Peptidase_Metallo"/>
</dbReference>
<dbReference type="SUPFAM" id="SSF47473">
    <property type="entry name" value="EF-hand"/>
    <property type="match status" value="1"/>
</dbReference>
<dbReference type="Gene3D" id="1.10.238.10">
    <property type="entry name" value="EF-hand"/>
    <property type="match status" value="1"/>
</dbReference>
<evidence type="ECO:0000256" key="1">
    <source>
        <dbReference type="ARBA" id="ARBA00009614"/>
    </source>
</evidence>
<dbReference type="PROSITE" id="PS00018">
    <property type="entry name" value="EF_HAND_1"/>
    <property type="match status" value="1"/>
</dbReference>
<dbReference type="InterPro" id="IPR001818">
    <property type="entry name" value="Pept_M10_metallopeptidase"/>
</dbReference>
<dbReference type="GO" id="GO:0030198">
    <property type="term" value="P:extracellular matrix organization"/>
    <property type="evidence" value="ECO:0007669"/>
    <property type="project" value="TreeGrafter"/>
</dbReference>
<evidence type="ECO:0000313" key="11">
    <source>
        <dbReference type="EMBL" id="KXZ51823.1"/>
    </source>
</evidence>
<evidence type="ECO:0000256" key="4">
    <source>
        <dbReference type="ARBA" id="ARBA00022801"/>
    </source>
</evidence>
<accession>A0A150GPR5</accession>
<feature type="domain" description="EF-hand" evidence="10">
    <location>
        <begin position="712"/>
        <end position="747"/>
    </location>
</feature>
<evidence type="ECO:0000256" key="5">
    <source>
        <dbReference type="ARBA" id="ARBA00022833"/>
    </source>
</evidence>
<evidence type="ECO:0000256" key="2">
    <source>
        <dbReference type="ARBA" id="ARBA00022670"/>
    </source>
</evidence>
<proteinExistence type="inferred from homology"/>
<feature type="binding site" evidence="9">
    <location>
        <position position="680"/>
    </location>
    <ligand>
        <name>Zn(2+)</name>
        <dbReference type="ChEBI" id="CHEBI:29105"/>
        <label>2</label>
        <note>catalytic</note>
    </ligand>
</feature>
<dbReference type="PRINTS" id="PR00092">
    <property type="entry name" value="TYROSINASE"/>
</dbReference>
<dbReference type="InterPro" id="IPR024079">
    <property type="entry name" value="MetalloPept_cat_dom_sf"/>
</dbReference>
<dbReference type="Pfam" id="PF00413">
    <property type="entry name" value="Peptidase_M10"/>
    <property type="match status" value="1"/>
</dbReference>
<dbReference type="Gene3D" id="1.10.101.10">
    <property type="entry name" value="PGBD-like superfamily/PGBD"/>
    <property type="match status" value="1"/>
</dbReference>
<feature type="binding site" evidence="9">
    <location>
        <position position="621"/>
    </location>
    <ligand>
        <name>Ca(2+)</name>
        <dbReference type="ChEBI" id="CHEBI:29108"/>
        <label>3</label>
    </ligand>
</feature>
<dbReference type="InterPro" id="IPR002477">
    <property type="entry name" value="Peptidoglycan-bd-like"/>
</dbReference>
<dbReference type="PROSITE" id="PS50222">
    <property type="entry name" value="EF_HAND_2"/>
    <property type="match status" value="1"/>
</dbReference>
<dbReference type="SUPFAM" id="SSF55486">
    <property type="entry name" value="Metalloproteases ('zincins'), catalytic domain"/>
    <property type="match status" value="1"/>
</dbReference>
<name>A0A150GPR5_GONPE</name>
<protein>
    <recommendedName>
        <fullName evidence="10">EF-hand domain-containing protein</fullName>
    </recommendedName>
</protein>
<dbReference type="InterPro" id="IPR036365">
    <property type="entry name" value="PGBD-like_sf"/>
</dbReference>
<dbReference type="GO" id="GO:0004222">
    <property type="term" value="F:metalloendopeptidase activity"/>
    <property type="evidence" value="ECO:0007669"/>
    <property type="project" value="InterPro"/>
</dbReference>
<dbReference type="EMBL" id="LSYV01000012">
    <property type="protein sequence ID" value="KXZ51823.1"/>
    <property type="molecule type" value="Genomic_DNA"/>
</dbReference>
<keyword evidence="3 9" id="KW-0479">Metal-binding</keyword>
<evidence type="ECO:0000256" key="7">
    <source>
        <dbReference type="ARBA" id="ARBA00023049"/>
    </source>
</evidence>
<dbReference type="GO" id="GO:0030574">
    <property type="term" value="P:collagen catabolic process"/>
    <property type="evidence" value="ECO:0007669"/>
    <property type="project" value="TreeGrafter"/>
</dbReference>
<keyword evidence="12" id="KW-1185">Reference proteome</keyword>
<dbReference type="SMART" id="SM00054">
    <property type="entry name" value="EFh"/>
    <property type="match status" value="2"/>
</dbReference>
<comment type="similarity">
    <text evidence="1">Belongs to the peptidase M10A family. Matrix metalloproteinases (MMPs) subfamily.</text>
</comment>
<keyword evidence="6 9" id="KW-0106">Calcium</keyword>
<organism evidence="11 12">
    <name type="scientific">Gonium pectorale</name>
    <name type="common">Green alga</name>
    <dbReference type="NCBI Taxonomy" id="33097"/>
    <lineage>
        <taxon>Eukaryota</taxon>
        <taxon>Viridiplantae</taxon>
        <taxon>Chlorophyta</taxon>
        <taxon>core chlorophytes</taxon>
        <taxon>Chlorophyceae</taxon>
        <taxon>CS clade</taxon>
        <taxon>Chlamydomonadales</taxon>
        <taxon>Volvocaceae</taxon>
        <taxon>Gonium</taxon>
    </lineage>
</organism>
<keyword evidence="7" id="KW-0482">Metalloprotease</keyword>
<evidence type="ECO:0000259" key="10">
    <source>
        <dbReference type="PROSITE" id="PS50222"/>
    </source>
</evidence>
<comment type="cofactor">
    <cofactor evidence="9">
        <name>Ca(2+)</name>
        <dbReference type="ChEBI" id="CHEBI:29108"/>
    </cofactor>
    <text evidence="9">Can bind about 5 Ca(2+) ions per subunit.</text>
</comment>
<feature type="binding site" evidence="9">
    <location>
        <position position="674"/>
    </location>
    <ligand>
        <name>Zn(2+)</name>
        <dbReference type="ChEBI" id="CHEBI:29105"/>
        <label>2</label>
        <note>catalytic</note>
    </ligand>
</feature>
<dbReference type="STRING" id="33097.A0A150GPR5"/>
<dbReference type="GO" id="GO:0008270">
    <property type="term" value="F:zinc ion binding"/>
    <property type="evidence" value="ECO:0007669"/>
    <property type="project" value="InterPro"/>
</dbReference>
<evidence type="ECO:0000256" key="3">
    <source>
        <dbReference type="ARBA" id="ARBA00022723"/>
    </source>
</evidence>
<dbReference type="SUPFAM" id="SSF48056">
    <property type="entry name" value="Di-copper centre-containing domain"/>
    <property type="match status" value="1"/>
</dbReference>
<dbReference type="Pfam" id="PF01471">
    <property type="entry name" value="PG_binding_1"/>
    <property type="match status" value="1"/>
</dbReference>
<dbReference type="SMART" id="SM00235">
    <property type="entry name" value="ZnMc"/>
    <property type="match status" value="1"/>
</dbReference>
<feature type="binding site" evidence="9">
    <location>
        <position position="604"/>
    </location>
    <ligand>
        <name>Ca(2+)</name>
        <dbReference type="ChEBI" id="CHEBI:29108"/>
        <label>2</label>
    </ligand>
</feature>
<dbReference type="PRINTS" id="PR00138">
    <property type="entry name" value="MATRIXIN"/>
</dbReference>
<dbReference type="Pfam" id="PF13499">
    <property type="entry name" value="EF-hand_7"/>
    <property type="match status" value="1"/>
</dbReference>
<keyword evidence="4" id="KW-0378">Hydrolase</keyword>
<dbReference type="Gene3D" id="1.10.1280.10">
    <property type="entry name" value="Di-copper center containing domain from catechol oxidase"/>
    <property type="match status" value="1"/>
</dbReference>
<dbReference type="InterPro" id="IPR018247">
    <property type="entry name" value="EF_Hand_1_Ca_BS"/>
</dbReference>
<keyword evidence="2" id="KW-0645">Protease</keyword>
<comment type="caution">
    <text evidence="11">The sequence shown here is derived from an EMBL/GenBank/DDBJ whole genome shotgun (WGS) entry which is preliminary data.</text>
</comment>
<evidence type="ECO:0000313" key="12">
    <source>
        <dbReference type="Proteomes" id="UP000075714"/>
    </source>
</evidence>
<reference evidence="12" key="1">
    <citation type="journal article" date="2016" name="Nat. Commun.">
        <title>The Gonium pectorale genome demonstrates co-option of cell cycle regulation during the evolution of multicellularity.</title>
        <authorList>
            <person name="Hanschen E.R."/>
            <person name="Marriage T.N."/>
            <person name="Ferris P.J."/>
            <person name="Hamaji T."/>
            <person name="Toyoda A."/>
            <person name="Fujiyama A."/>
            <person name="Neme R."/>
            <person name="Noguchi H."/>
            <person name="Minakuchi Y."/>
            <person name="Suzuki M."/>
            <person name="Kawai-Toyooka H."/>
            <person name="Smith D.R."/>
            <person name="Sparks H."/>
            <person name="Anderson J."/>
            <person name="Bakaric R."/>
            <person name="Luria V."/>
            <person name="Karger A."/>
            <person name="Kirschner M.W."/>
            <person name="Durand P.M."/>
            <person name="Michod R.E."/>
            <person name="Nozaki H."/>
            <person name="Olson B.J."/>
        </authorList>
    </citation>
    <scope>NUCLEOTIDE SEQUENCE [LARGE SCALE GENOMIC DNA]</scope>
    <source>
        <strain evidence="12">NIES-2863</strain>
    </source>
</reference>
<dbReference type="CDD" id="cd00051">
    <property type="entry name" value="EFh"/>
    <property type="match status" value="1"/>
</dbReference>
<gene>
    <name evidence="11" type="ORF">GPECTOR_11g263</name>
</gene>
<dbReference type="InterPro" id="IPR008922">
    <property type="entry name" value="Di-copper_centre_dom_sf"/>
</dbReference>
<dbReference type="PANTHER" id="PTHR10201:SF323">
    <property type="entry name" value="MATRIX METALLOPROTEINASE-21"/>
    <property type="match status" value="1"/>
</dbReference>
<dbReference type="InterPro" id="IPR011992">
    <property type="entry name" value="EF-hand-dom_pair"/>
</dbReference>
<dbReference type="GO" id="GO:0006508">
    <property type="term" value="P:proteolysis"/>
    <property type="evidence" value="ECO:0007669"/>
    <property type="project" value="UniProtKB-KW"/>
</dbReference>
<feature type="binding site" evidence="9">
    <location>
        <position position="645"/>
    </location>
    <ligand>
        <name>Ca(2+)</name>
        <dbReference type="ChEBI" id="CHEBI:29108"/>
        <label>3</label>
    </ligand>
</feature>
<feature type="binding site" evidence="9">
    <location>
        <position position="622"/>
    </location>
    <ligand>
        <name>Ca(2+)</name>
        <dbReference type="ChEBI" id="CHEBI:29108"/>
        <label>3</label>
    </ligand>
</feature>
<dbReference type="Pfam" id="PF00264">
    <property type="entry name" value="Tyrosinase"/>
    <property type="match status" value="1"/>
</dbReference>
<dbReference type="GO" id="GO:0016491">
    <property type="term" value="F:oxidoreductase activity"/>
    <property type="evidence" value="ECO:0007669"/>
    <property type="project" value="InterPro"/>
</dbReference>
<keyword evidence="5 9" id="KW-0862">Zinc</keyword>
<dbReference type="PROSITE" id="PS00497">
    <property type="entry name" value="TYROSINASE_1"/>
    <property type="match status" value="1"/>
</dbReference>
<dbReference type="GO" id="GO:0031012">
    <property type="term" value="C:extracellular matrix"/>
    <property type="evidence" value="ECO:0007669"/>
    <property type="project" value="InterPro"/>
</dbReference>
<dbReference type="AlphaFoldDB" id="A0A150GPR5"/>
<evidence type="ECO:0000256" key="6">
    <source>
        <dbReference type="ARBA" id="ARBA00022837"/>
    </source>
</evidence>
<sequence>MASLFKRLKARTNQLPKPAPLGAIPSVPLEQVVTRRDIRELSPEEQARVCNAIEKMMEAGWAADSRNNIGGWDQERSPSEYFRLARYHGWDKSFCVHGRETFPGWHRAYLVDFERTLQAADRALGGDGRIALPYWGWDAGAVNGQLFPQIIRERFAVLKPGLIPEVANSQLNPSNGYRIVPNDQVLAKGMTSMKISDQVRRALSQWEHPRAASTAADNADSVETPHNSLHVLCGWPMTSVSFAAFHPIFFLHHCNVDRLYEAYLRKDMANAGDGENAPWNEFSKSLYGGELRPFRHPATGEWFMPKHTFKIEAIGYRYDKLPAIPPQRLTEPPFLARFEDINPVTLAGRSIALHVFVVGPADPGADFTPPDDVDAFDEVPQYGGMTGVFGSKEGECENCKTRDPIVVEVDVTDCLRKQGLSRHAARLSVVAVDMNTGEHVSPEEVGIPQPKLAGPFFEDKEAMLGRKDGPQAASTEEAGEVAQLQLYLKKYGWYSGEVDGFFGPATEEAVRKYQQFFGLKVDGIAGPVTRSLMMMARMDDKADEADIDDRAAYAPGSVVRWWAGDCPGYLDEEVVRDEVAAVMAEWATAVPLSFLEVDSAQEADLVISWSNRSRDNVFRFDGPGGALAYAVPYGGPGSPGTITLDAAEQWLLQPAAAKPGAFYIMPVLLHEIGHALGLTHSSTSDDVMSPFYVPDQLKLTDGDRNRAAAIYPLDGAAAQLFSVLDQDGDGMLSREEFLTALCNRGSARLERPEAEALFDEADSTGEGALAPQQFVVLMARLFFG</sequence>
<dbReference type="GO" id="GO:0005509">
    <property type="term" value="F:calcium ion binding"/>
    <property type="evidence" value="ECO:0007669"/>
    <property type="project" value="InterPro"/>
</dbReference>
<dbReference type="OrthoDB" id="534509at2759"/>
<dbReference type="Gene3D" id="3.40.390.10">
    <property type="entry name" value="Collagenase (Catalytic Domain)"/>
    <property type="match status" value="1"/>
</dbReference>
<dbReference type="PANTHER" id="PTHR10201">
    <property type="entry name" value="MATRIX METALLOPROTEINASE"/>
    <property type="match status" value="1"/>
</dbReference>
<feature type="binding site" evidence="9">
    <location>
        <position position="648"/>
    </location>
    <ligand>
        <name>Ca(2+)</name>
        <dbReference type="ChEBI" id="CHEBI:29108"/>
        <label>3</label>
    </ligand>
</feature>
<dbReference type="InterPro" id="IPR002048">
    <property type="entry name" value="EF_hand_dom"/>
</dbReference>
<feature type="binding site" evidence="9">
    <location>
        <position position="648"/>
    </location>
    <ligand>
        <name>Ca(2+)</name>
        <dbReference type="ChEBI" id="CHEBI:29108"/>
        <label>1</label>
    </ligand>
</feature>
<dbReference type="InterPro" id="IPR002227">
    <property type="entry name" value="Tyrosinase_Cu-bd"/>
</dbReference>
<evidence type="ECO:0000256" key="9">
    <source>
        <dbReference type="PIRSR" id="PIRSR621190-2"/>
    </source>
</evidence>
<dbReference type="InterPro" id="IPR036366">
    <property type="entry name" value="PGBDSf"/>
</dbReference>
<dbReference type="SUPFAM" id="SSF47090">
    <property type="entry name" value="PGBD-like"/>
    <property type="match status" value="1"/>
</dbReference>
<feature type="binding site" evidence="9">
    <location>
        <position position="688"/>
    </location>
    <ligand>
        <name>Zn(2+)</name>
        <dbReference type="ChEBI" id="CHEBI:29105"/>
        <label>2</label>
        <note>catalytic</note>
    </ligand>
</feature>
<evidence type="ECO:0000256" key="8">
    <source>
        <dbReference type="PIRSR" id="PIRSR621190-1"/>
    </source>
</evidence>
<dbReference type="Proteomes" id="UP000075714">
    <property type="component" value="Unassembled WGS sequence"/>
</dbReference>